<protein>
    <submittedName>
        <fullName evidence="10">Serine protease</fullName>
    </submittedName>
</protein>
<evidence type="ECO:0000313" key="11">
    <source>
        <dbReference type="Proteomes" id="UP000037020"/>
    </source>
</evidence>
<evidence type="ECO:0000256" key="5">
    <source>
        <dbReference type="PROSITE-ProRule" id="PRU01240"/>
    </source>
</evidence>
<dbReference type="EMBL" id="LGUT01001745">
    <property type="protein sequence ID" value="KOG88323.1"/>
    <property type="molecule type" value="Genomic_DNA"/>
</dbReference>
<evidence type="ECO:0000256" key="3">
    <source>
        <dbReference type="ARBA" id="ARBA00022801"/>
    </source>
</evidence>
<keyword evidence="11" id="KW-1185">Reference proteome</keyword>
<comment type="similarity">
    <text evidence="1 5">Belongs to the peptidase S8 family.</text>
</comment>
<gene>
    <name evidence="10" type="ORF">ADK38_20455</name>
</gene>
<name>A0ABR5J4J2_9ACTN</name>
<feature type="domain" description="Peptidase S8/S53" evidence="9">
    <location>
        <begin position="57"/>
        <end position="309"/>
    </location>
</feature>
<dbReference type="GO" id="GO:0008233">
    <property type="term" value="F:peptidase activity"/>
    <property type="evidence" value="ECO:0007669"/>
    <property type="project" value="UniProtKB-KW"/>
</dbReference>
<evidence type="ECO:0000256" key="8">
    <source>
        <dbReference type="SAM" id="SignalP"/>
    </source>
</evidence>
<feature type="transmembrane region" description="Helical" evidence="7">
    <location>
        <begin position="378"/>
        <end position="398"/>
    </location>
</feature>
<feature type="active site" description="Charge relay system" evidence="5">
    <location>
        <position position="260"/>
    </location>
</feature>
<dbReference type="GO" id="GO:0006508">
    <property type="term" value="P:proteolysis"/>
    <property type="evidence" value="ECO:0007669"/>
    <property type="project" value="UniProtKB-KW"/>
</dbReference>
<evidence type="ECO:0000256" key="1">
    <source>
        <dbReference type="ARBA" id="ARBA00011073"/>
    </source>
</evidence>
<accession>A0ABR5J4J2</accession>
<dbReference type="Gene3D" id="3.40.50.200">
    <property type="entry name" value="Peptidase S8/S53 domain"/>
    <property type="match status" value="1"/>
</dbReference>
<evidence type="ECO:0000313" key="10">
    <source>
        <dbReference type="EMBL" id="KOG88323.1"/>
    </source>
</evidence>
<dbReference type="InterPro" id="IPR050131">
    <property type="entry name" value="Peptidase_S8_subtilisin-like"/>
</dbReference>
<dbReference type="Pfam" id="PF00082">
    <property type="entry name" value="Peptidase_S8"/>
    <property type="match status" value="1"/>
</dbReference>
<reference evidence="10 11" key="1">
    <citation type="submission" date="2015-07" db="EMBL/GenBank/DDBJ databases">
        <authorList>
            <person name="Ju K.-S."/>
            <person name="Doroghazi J.R."/>
            <person name="Metcalf W.W."/>
        </authorList>
    </citation>
    <scope>NUCLEOTIDE SEQUENCE [LARGE SCALE GENOMIC DNA]</scope>
    <source>
        <strain evidence="10 11">NRRL B-3589</strain>
    </source>
</reference>
<dbReference type="PROSITE" id="PS51892">
    <property type="entry name" value="SUBTILASE"/>
    <property type="match status" value="1"/>
</dbReference>
<keyword evidence="3 5" id="KW-0378">Hydrolase</keyword>
<dbReference type="PRINTS" id="PR00723">
    <property type="entry name" value="SUBTILISIN"/>
</dbReference>
<dbReference type="PANTHER" id="PTHR43806">
    <property type="entry name" value="PEPTIDASE S8"/>
    <property type="match status" value="1"/>
</dbReference>
<dbReference type="SUPFAM" id="SSF52743">
    <property type="entry name" value="Subtilisin-like"/>
    <property type="match status" value="1"/>
</dbReference>
<dbReference type="InterPro" id="IPR036852">
    <property type="entry name" value="Peptidase_S8/S53_dom_sf"/>
</dbReference>
<evidence type="ECO:0000256" key="6">
    <source>
        <dbReference type="SAM" id="MobiDB-lite"/>
    </source>
</evidence>
<proteinExistence type="inferred from homology"/>
<evidence type="ECO:0000256" key="4">
    <source>
        <dbReference type="ARBA" id="ARBA00022825"/>
    </source>
</evidence>
<keyword evidence="2 5" id="KW-0645">Protease</keyword>
<evidence type="ECO:0000256" key="2">
    <source>
        <dbReference type="ARBA" id="ARBA00022670"/>
    </source>
</evidence>
<keyword evidence="4 5" id="KW-0720">Serine protease</keyword>
<comment type="caution">
    <text evidence="10">The sequence shown here is derived from an EMBL/GenBank/DDBJ whole genome shotgun (WGS) entry which is preliminary data.</text>
</comment>
<dbReference type="PANTHER" id="PTHR43806:SF11">
    <property type="entry name" value="CEREVISIN-RELATED"/>
    <property type="match status" value="1"/>
</dbReference>
<feature type="region of interest" description="Disordered" evidence="6">
    <location>
        <begin position="317"/>
        <end position="373"/>
    </location>
</feature>
<sequence>MQVRKLRHRVVSATALCGVGLVAMGGTAPAATAADIRSRQWYLQDMQAENMWKVSKGEGVTVAVIDSGINAELPELRGQVLAGADFNKNPTGAHKDEEGHGSNMASLIAGTGAEGGVQGLAPEAKILPLKVKLHANSAVIDEMLSKAVRYAADHNARVINMSLGGEGVPSYYSKVQAAVTYALKKDILIFAAVGNNGDKKNLPEYPAALPGVVGVGAMDRQGSVAKWSTHGSQVALVAFGDELPERCMKREGICTAGGTSQASAIAAGSAALIRAKHPEWTNNQVLRVMMETAGKPANAKMPSEYLGYGSIRPRKVLVDGEGDPGPADVNPLTNTKNPAPAAPSAVATEGKDGEKAPAPSAESVEAKTETSRGGHTTVWLAIGAGVVVLVGLAVAFTLKRRRGSA</sequence>
<feature type="active site" description="Charge relay system" evidence="5">
    <location>
        <position position="100"/>
    </location>
</feature>
<dbReference type="Proteomes" id="UP000037020">
    <property type="component" value="Unassembled WGS sequence"/>
</dbReference>
<evidence type="ECO:0000259" key="9">
    <source>
        <dbReference type="Pfam" id="PF00082"/>
    </source>
</evidence>
<dbReference type="InterPro" id="IPR015500">
    <property type="entry name" value="Peptidase_S8_subtilisin-rel"/>
</dbReference>
<organism evidence="10 11">
    <name type="scientific">Streptomyces varsoviensis</name>
    <dbReference type="NCBI Taxonomy" id="67373"/>
    <lineage>
        <taxon>Bacteria</taxon>
        <taxon>Bacillati</taxon>
        <taxon>Actinomycetota</taxon>
        <taxon>Actinomycetes</taxon>
        <taxon>Kitasatosporales</taxon>
        <taxon>Streptomycetaceae</taxon>
        <taxon>Streptomyces</taxon>
    </lineage>
</organism>
<feature type="chain" id="PRO_5046345287" evidence="8">
    <location>
        <begin position="34"/>
        <end position="405"/>
    </location>
</feature>
<keyword evidence="7" id="KW-1133">Transmembrane helix</keyword>
<feature type="active site" description="Charge relay system" evidence="5">
    <location>
        <position position="66"/>
    </location>
</feature>
<keyword evidence="8" id="KW-0732">Signal</keyword>
<feature type="signal peptide" evidence="8">
    <location>
        <begin position="1"/>
        <end position="33"/>
    </location>
</feature>
<keyword evidence="7" id="KW-0472">Membrane</keyword>
<keyword evidence="7" id="KW-0812">Transmembrane</keyword>
<dbReference type="InterPro" id="IPR000209">
    <property type="entry name" value="Peptidase_S8/S53_dom"/>
</dbReference>
<evidence type="ECO:0000256" key="7">
    <source>
        <dbReference type="SAM" id="Phobius"/>
    </source>
</evidence>